<evidence type="ECO:0008006" key="3">
    <source>
        <dbReference type="Google" id="ProtNLM"/>
    </source>
</evidence>
<evidence type="ECO:0000313" key="1">
    <source>
        <dbReference type="EMBL" id="PXA69505.1"/>
    </source>
</evidence>
<sequence>MPKPRKKALGICFLVLIYAAAFILLIIPAVFLFIGLQALGSTMGLWAGEPTTNDGEESWATIAGLVAFAVVLTGAGLGAWPLARRFGMRPWRSVAIASGAVVMGFAVWLIPGF</sequence>
<comment type="caution">
    <text evidence="1">The sequence shown here is derived from an EMBL/GenBank/DDBJ whole genome shotgun (WGS) entry which is preliminary data.</text>
</comment>
<protein>
    <recommendedName>
        <fullName evidence="3">Major facilitator superfamily (MFS) profile domain-containing protein</fullName>
    </recommendedName>
</protein>
<dbReference type="Proteomes" id="UP000246303">
    <property type="component" value="Unassembled WGS sequence"/>
</dbReference>
<dbReference type="OrthoDB" id="5116431at2"/>
<name>A0A2V3DXB5_9MICC</name>
<evidence type="ECO:0000313" key="2">
    <source>
        <dbReference type="Proteomes" id="UP000246303"/>
    </source>
</evidence>
<gene>
    <name evidence="1" type="ORF">CVS29_02890</name>
</gene>
<reference evidence="1 2" key="1">
    <citation type="submission" date="2018-05" db="EMBL/GenBank/DDBJ databases">
        <title>Genetic diversity of glacier-inhabiting Cryobacterium bacteria in China and description of Cryobacterium mengkeensis sp. nov. and Arthrobacter glacialis sp. nov.</title>
        <authorList>
            <person name="Liu Q."/>
            <person name="Xin Y.-H."/>
        </authorList>
    </citation>
    <scope>NUCLEOTIDE SEQUENCE [LARGE SCALE GENOMIC DNA]</scope>
    <source>
        <strain evidence="1 2">GP3</strain>
    </source>
</reference>
<dbReference type="EMBL" id="QHLZ01000001">
    <property type="protein sequence ID" value="PXA69505.1"/>
    <property type="molecule type" value="Genomic_DNA"/>
</dbReference>
<dbReference type="RefSeq" id="WP_110104790.1">
    <property type="nucleotide sequence ID" value="NZ_JACBZZ010000001.1"/>
</dbReference>
<accession>A0A2V3DXB5</accession>
<proteinExistence type="predicted"/>
<dbReference type="AlphaFoldDB" id="A0A2V3DXB5"/>
<keyword evidence="2" id="KW-1185">Reference proteome</keyword>
<organism evidence="1 2">
    <name type="scientific">Arthrobacter psychrochitiniphilus</name>
    <dbReference type="NCBI Taxonomy" id="291045"/>
    <lineage>
        <taxon>Bacteria</taxon>
        <taxon>Bacillati</taxon>
        <taxon>Actinomycetota</taxon>
        <taxon>Actinomycetes</taxon>
        <taxon>Micrococcales</taxon>
        <taxon>Micrococcaceae</taxon>
        <taxon>Arthrobacter</taxon>
    </lineage>
</organism>